<dbReference type="GeneID" id="125315392"/>
<dbReference type="RefSeq" id="XP_048136052.1">
    <property type="nucleotide sequence ID" value="XM_048280095.1"/>
</dbReference>
<evidence type="ECO:0000259" key="1">
    <source>
        <dbReference type="Pfam" id="PF07727"/>
    </source>
</evidence>
<reference evidence="3" key="1">
    <citation type="submission" date="2025-08" db="UniProtKB">
        <authorList>
            <consortium name="RefSeq"/>
        </authorList>
    </citation>
    <scope>IDENTIFICATION</scope>
    <source>
        <tissue evidence="3">Leaf</tissue>
    </source>
</reference>
<dbReference type="SUPFAM" id="SSF56672">
    <property type="entry name" value="DNA/RNA polymerases"/>
    <property type="match status" value="1"/>
</dbReference>
<dbReference type="PANTHER" id="PTHR11439:SF461">
    <property type="entry name" value="OS10G0432200 PROTEIN"/>
    <property type="match status" value="1"/>
</dbReference>
<keyword evidence="2" id="KW-1185">Reference proteome</keyword>
<dbReference type="Pfam" id="PF07727">
    <property type="entry name" value="RVT_2"/>
    <property type="match status" value="1"/>
</dbReference>
<feature type="domain" description="Reverse transcriptase Ty1/copia-type" evidence="1">
    <location>
        <begin position="1"/>
        <end position="92"/>
    </location>
</feature>
<dbReference type="InterPro" id="IPR013103">
    <property type="entry name" value="RVT_2"/>
</dbReference>
<dbReference type="CDD" id="cd09272">
    <property type="entry name" value="RNase_HI_RT_Ty1"/>
    <property type="match status" value="1"/>
</dbReference>
<dbReference type="PANTHER" id="PTHR11439">
    <property type="entry name" value="GAG-POL-RELATED RETROTRANSPOSON"/>
    <property type="match status" value="1"/>
</dbReference>
<gene>
    <name evidence="3" type="primary">LOC125315392</name>
</gene>
<evidence type="ECO:0000313" key="2">
    <source>
        <dbReference type="Proteomes" id="UP000827889"/>
    </source>
</evidence>
<sequence>MFTHTSPSGCTILQLYVDDMIIIGDDYAHIAYTKQHIHRQFAMKDLGFLRYFLGIEVARNRRGILLSRQKYITDILARAELSDTRLAATPVELHLQLRSDDGEPLSDVTRYRALVGGLVYLTTTRPDIAYAVHLVGQFVAAHRTVHYASVLRILRYLRGTLTRSLFLPSTSSLALRAYFDADWASDVTDRKSITGFCVFLGDSLISWHAKKQLVVSRSSTESEYRAMADTTVEIIWLRRLLADLGVASSNPIPLHCDNKSSIHIATNPVFHERTKHIDIDCHITRHQLQARIISLPFVASAARLVDLFIKSLTSQRFATLISKLSLVDPP</sequence>
<name>A0ABM3HHH2_9MYRT</name>
<evidence type="ECO:0000313" key="3">
    <source>
        <dbReference type="RefSeq" id="XP_048136052.1"/>
    </source>
</evidence>
<accession>A0ABM3HHH2</accession>
<proteinExistence type="predicted"/>
<protein>
    <submittedName>
        <fullName evidence="3">Uncharacterized mitochondrial protein AtMg00810-like</fullName>
    </submittedName>
</protein>
<dbReference type="InterPro" id="IPR043502">
    <property type="entry name" value="DNA/RNA_pol_sf"/>
</dbReference>
<organism evidence="2 3">
    <name type="scientific">Rhodamnia argentea</name>
    <dbReference type="NCBI Taxonomy" id="178133"/>
    <lineage>
        <taxon>Eukaryota</taxon>
        <taxon>Viridiplantae</taxon>
        <taxon>Streptophyta</taxon>
        <taxon>Embryophyta</taxon>
        <taxon>Tracheophyta</taxon>
        <taxon>Spermatophyta</taxon>
        <taxon>Magnoliopsida</taxon>
        <taxon>eudicotyledons</taxon>
        <taxon>Gunneridae</taxon>
        <taxon>Pentapetalae</taxon>
        <taxon>rosids</taxon>
        <taxon>malvids</taxon>
        <taxon>Myrtales</taxon>
        <taxon>Myrtaceae</taxon>
        <taxon>Myrtoideae</taxon>
        <taxon>Myrteae</taxon>
        <taxon>Australasian group</taxon>
        <taxon>Rhodamnia</taxon>
    </lineage>
</organism>
<dbReference type="Proteomes" id="UP000827889">
    <property type="component" value="Chromosome 6"/>
</dbReference>